<name>A0A9X2JKB9_9LACO</name>
<proteinExistence type="predicted"/>
<organism evidence="10 11">
    <name type="scientific">Ligilactobacillus ubinensis</name>
    <dbReference type="NCBI Taxonomy" id="2876789"/>
    <lineage>
        <taxon>Bacteria</taxon>
        <taxon>Bacillati</taxon>
        <taxon>Bacillota</taxon>
        <taxon>Bacilli</taxon>
        <taxon>Lactobacillales</taxon>
        <taxon>Lactobacillaceae</taxon>
        <taxon>Ligilactobacillus</taxon>
    </lineage>
</organism>
<evidence type="ECO:0000256" key="4">
    <source>
        <dbReference type="ARBA" id="ARBA00022755"/>
    </source>
</evidence>
<comment type="cofactor">
    <cofactor evidence="2">
        <name>Mg(2+)</name>
        <dbReference type="ChEBI" id="CHEBI:18420"/>
    </cofactor>
</comment>
<protein>
    <submittedName>
        <fullName evidence="10">ATP-grasp domain-containing protein</fullName>
    </submittedName>
</protein>
<keyword evidence="3 8" id="KW-0547">Nucleotide-binding</keyword>
<sequence>MDNDVLFPGSTIGIIGESPNGYMLSHAAHNLGFKVIAYGVNEESPTLAAADVKIVGKMSDKDKLQSFAERCDIVTYESEQVDANIISFLKKFTKIPQGNDTLEIAQDRLLERTFLEQNNINIAPYATIVNLDDVYQAVTSIGYPCILKSIQKGFKREQVIRKQTDIAKCESIIDMGTYILESMIPYEKELSVVVTRDAQGEATYFPLVENVYRKGQLHETIVPATVDSEIANEVKRLAEIIVTNIKYTGVLQIAFFLTETGALYVKKINPTVDSVGYVFNTATNVSMFEQHLRALAHMPLAQPELIQPTVMVVVKKQDVDELRAQWLLKDNWHYYFYRYPASMKTGLPEGHILVLAQTAVAAKEQIEATGIWDDTVKEQGLADDLADNQF</sequence>
<dbReference type="Pfam" id="PF22660">
    <property type="entry name" value="RS_preATP-grasp-like"/>
    <property type="match status" value="1"/>
</dbReference>
<dbReference type="AlphaFoldDB" id="A0A9X2JKB9"/>
<evidence type="ECO:0000313" key="11">
    <source>
        <dbReference type="Proteomes" id="UP001139006"/>
    </source>
</evidence>
<evidence type="ECO:0000256" key="2">
    <source>
        <dbReference type="ARBA" id="ARBA00001946"/>
    </source>
</evidence>
<gene>
    <name evidence="10" type="ORF">LB941_01930</name>
</gene>
<dbReference type="GO" id="GO:0005524">
    <property type="term" value="F:ATP binding"/>
    <property type="evidence" value="ECO:0007669"/>
    <property type="project" value="UniProtKB-UniRule"/>
</dbReference>
<reference evidence="10 11" key="1">
    <citation type="journal article" date="2023" name="Int. J. Syst. Evol. Microbiol.">
        <title>Ligilactobacillus ubinensis sp. nov., a novel species isolated from the wild ferment of a durian fruit (Durio zibethinus).</title>
        <authorList>
            <person name="Heng Y.C."/>
            <person name="Menon N."/>
            <person name="Chen B."/>
            <person name="Loo B.Z.L."/>
            <person name="Wong G.W.J."/>
            <person name="Lim A.C.H."/>
            <person name="Silvaraju S."/>
            <person name="Kittelmann S."/>
        </authorList>
    </citation>
    <scope>NUCLEOTIDE SEQUENCE [LARGE SCALE GENOMIC DNA]</scope>
    <source>
        <strain evidence="10 11">WILCCON 0076</strain>
    </source>
</reference>
<evidence type="ECO:0000259" key="9">
    <source>
        <dbReference type="PROSITE" id="PS50975"/>
    </source>
</evidence>
<evidence type="ECO:0000256" key="3">
    <source>
        <dbReference type="ARBA" id="ARBA00022741"/>
    </source>
</evidence>
<dbReference type="GO" id="GO:0006164">
    <property type="term" value="P:purine nucleotide biosynthetic process"/>
    <property type="evidence" value="ECO:0007669"/>
    <property type="project" value="UniProtKB-KW"/>
</dbReference>
<keyword evidence="11" id="KW-1185">Reference proteome</keyword>
<evidence type="ECO:0000256" key="5">
    <source>
        <dbReference type="ARBA" id="ARBA00022840"/>
    </source>
</evidence>
<dbReference type="Proteomes" id="UP001139006">
    <property type="component" value="Unassembled WGS sequence"/>
</dbReference>
<comment type="cofactor">
    <cofactor evidence="1">
        <name>Mn(2+)</name>
        <dbReference type="ChEBI" id="CHEBI:29035"/>
    </cofactor>
</comment>
<keyword evidence="4" id="KW-0658">Purine biosynthesis</keyword>
<evidence type="ECO:0000256" key="7">
    <source>
        <dbReference type="ARBA" id="ARBA00025704"/>
    </source>
</evidence>
<dbReference type="PROSITE" id="PS50975">
    <property type="entry name" value="ATP_GRASP"/>
    <property type="match status" value="1"/>
</dbReference>
<keyword evidence="5 8" id="KW-0067">ATP-binding</keyword>
<dbReference type="EMBL" id="JAIULA010000002">
    <property type="protein sequence ID" value="MCP0886093.1"/>
    <property type="molecule type" value="Genomic_DNA"/>
</dbReference>
<evidence type="ECO:0000256" key="8">
    <source>
        <dbReference type="PROSITE-ProRule" id="PRU00409"/>
    </source>
</evidence>
<feature type="domain" description="ATP-grasp" evidence="9">
    <location>
        <begin position="112"/>
        <end position="296"/>
    </location>
</feature>
<comment type="caution">
    <text evidence="10">The sequence shown here is derived from an EMBL/GenBank/DDBJ whole genome shotgun (WGS) entry which is preliminary data.</text>
</comment>
<dbReference type="RefSeq" id="WP_253359064.1">
    <property type="nucleotide sequence ID" value="NZ_JAIULA010000002.1"/>
</dbReference>
<dbReference type="SUPFAM" id="SSF52440">
    <property type="entry name" value="PreATP-grasp domain"/>
    <property type="match status" value="1"/>
</dbReference>
<dbReference type="InterPro" id="IPR013815">
    <property type="entry name" value="ATP_grasp_subdomain_1"/>
</dbReference>
<dbReference type="InterPro" id="IPR003135">
    <property type="entry name" value="ATP-grasp_carboxylate-amine"/>
</dbReference>
<accession>A0A9X2JKB9</accession>
<evidence type="ECO:0000313" key="10">
    <source>
        <dbReference type="EMBL" id="MCP0886093.1"/>
    </source>
</evidence>
<dbReference type="InterPro" id="IPR054350">
    <property type="entry name" value="PurT/PurK_preATP-grasp"/>
</dbReference>
<dbReference type="Pfam" id="PF02222">
    <property type="entry name" value="ATP-grasp"/>
    <property type="match status" value="1"/>
</dbReference>
<keyword evidence="6" id="KW-0464">Manganese</keyword>
<comment type="pathway">
    <text evidence="7">Purine metabolism.</text>
</comment>
<dbReference type="InterPro" id="IPR011761">
    <property type="entry name" value="ATP-grasp"/>
</dbReference>
<dbReference type="SUPFAM" id="SSF56059">
    <property type="entry name" value="Glutathione synthetase ATP-binding domain-like"/>
    <property type="match status" value="1"/>
</dbReference>
<dbReference type="GO" id="GO:0046872">
    <property type="term" value="F:metal ion binding"/>
    <property type="evidence" value="ECO:0007669"/>
    <property type="project" value="InterPro"/>
</dbReference>
<evidence type="ECO:0000256" key="6">
    <source>
        <dbReference type="ARBA" id="ARBA00023211"/>
    </source>
</evidence>
<dbReference type="PANTHER" id="PTHR11609:SF5">
    <property type="entry name" value="PHOSPHORIBOSYLAMINOIMIDAZOLE CARBOXYLASE"/>
    <property type="match status" value="1"/>
</dbReference>
<dbReference type="Gene3D" id="3.30.1490.20">
    <property type="entry name" value="ATP-grasp fold, A domain"/>
    <property type="match status" value="1"/>
</dbReference>
<dbReference type="Gene3D" id="3.40.50.20">
    <property type="match status" value="1"/>
</dbReference>
<dbReference type="GO" id="GO:0005829">
    <property type="term" value="C:cytosol"/>
    <property type="evidence" value="ECO:0007669"/>
    <property type="project" value="TreeGrafter"/>
</dbReference>
<dbReference type="InterPro" id="IPR016185">
    <property type="entry name" value="PreATP-grasp_dom_sf"/>
</dbReference>
<dbReference type="PANTHER" id="PTHR11609">
    <property type="entry name" value="PURINE BIOSYNTHESIS PROTEIN 6/7, PUR6/7"/>
    <property type="match status" value="1"/>
</dbReference>
<dbReference type="Gene3D" id="3.30.470.20">
    <property type="entry name" value="ATP-grasp fold, B domain"/>
    <property type="match status" value="1"/>
</dbReference>
<evidence type="ECO:0000256" key="1">
    <source>
        <dbReference type="ARBA" id="ARBA00001936"/>
    </source>
</evidence>